<dbReference type="KEGG" id="mets:DK389_22925"/>
<dbReference type="Proteomes" id="UP000245926">
    <property type="component" value="Chromosome"/>
</dbReference>
<name>A0A2U8WB68_9HYPH</name>
<reference evidence="3" key="2">
    <citation type="submission" date="2018-05" db="EMBL/GenBank/DDBJ databases">
        <authorList>
            <person name="Srinivasan S."/>
        </authorList>
    </citation>
    <scope>NUCLEOTIDE SEQUENCE</scope>
    <source>
        <strain evidence="3">17SD2-17</strain>
    </source>
</reference>
<dbReference type="EMBL" id="CP029550">
    <property type="protein sequence ID" value="AWN40710.1"/>
    <property type="molecule type" value="Genomic_DNA"/>
</dbReference>
<dbReference type="KEGG" id="mets:DK389_09445"/>
<dbReference type="AlphaFoldDB" id="A0A2U8WB68"/>
<accession>A0A2U8WB68</accession>
<dbReference type="OrthoDB" id="7996808at2"/>
<keyword evidence="4" id="KW-1185">Reference proteome</keyword>
<reference evidence="3" key="3">
    <citation type="journal article" date="2020" name="Antonie Van Leeuwenhoek">
        <title>Methylobacterium durans sp. nov., a radiation-resistant bacterium isolated from gamma ray-irradiated soil.</title>
        <authorList>
            <person name="Kim J."/>
            <person name="Chhetri G."/>
            <person name="Kim I."/>
            <person name="Kim M.K."/>
            <person name="Seo T."/>
        </authorList>
    </citation>
    <scope>NUCLEOTIDE SEQUENCE</scope>
    <source>
        <strain evidence="3">17SD2-17</strain>
    </source>
</reference>
<dbReference type="EMBL" id="CP029550">
    <property type="protein sequence ID" value="AWN42831.1"/>
    <property type="molecule type" value="Genomic_DNA"/>
</dbReference>
<feature type="region of interest" description="Disordered" evidence="1">
    <location>
        <begin position="1"/>
        <end position="30"/>
    </location>
</feature>
<proteinExistence type="predicted"/>
<organism evidence="3 4">
    <name type="scientific">Methylobacterium durans</name>
    <dbReference type="NCBI Taxonomy" id="2202825"/>
    <lineage>
        <taxon>Bacteria</taxon>
        <taxon>Pseudomonadati</taxon>
        <taxon>Pseudomonadota</taxon>
        <taxon>Alphaproteobacteria</taxon>
        <taxon>Hyphomicrobiales</taxon>
        <taxon>Methylobacteriaceae</taxon>
        <taxon>Methylobacterium</taxon>
    </lineage>
</organism>
<protein>
    <recommendedName>
        <fullName evidence="5">DUF3618 domain-containing protein</fullName>
    </recommendedName>
</protein>
<sequence>MMDDVAQEIGPGSAHSDADQQPDLASTVRSQAASYVTKRKEDVAKAVSDVADAIRNSGAGFEGAPHVKAFFDSAAEGVEGLSADINRRTVSELYDEVEAAVRRRPAVAFAAAALTGFALFRFFKASEIRPIPRSRAVVPADVFPTPDL</sequence>
<evidence type="ECO:0000313" key="3">
    <source>
        <dbReference type="EMBL" id="AWN42831.1"/>
    </source>
</evidence>
<evidence type="ECO:0000313" key="2">
    <source>
        <dbReference type="EMBL" id="AWN40710.1"/>
    </source>
</evidence>
<evidence type="ECO:0000313" key="4">
    <source>
        <dbReference type="Proteomes" id="UP000245926"/>
    </source>
</evidence>
<evidence type="ECO:0008006" key="5">
    <source>
        <dbReference type="Google" id="ProtNLM"/>
    </source>
</evidence>
<gene>
    <name evidence="2" type="ORF">DK389_09445</name>
    <name evidence="3" type="ORF">DK389_22925</name>
</gene>
<evidence type="ECO:0000256" key="1">
    <source>
        <dbReference type="SAM" id="MobiDB-lite"/>
    </source>
</evidence>
<reference evidence="4" key="1">
    <citation type="submission" date="2018-05" db="EMBL/GenBank/DDBJ databases">
        <title>Complete Genome Sequence of Methylobacterium sp. 17SD2-17.</title>
        <authorList>
            <person name="Srinivasan S."/>
        </authorList>
    </citation>
    <scope>NUCLEOTIDE SEQUENCE [LARGE SCALE GENOMIC DNA]</scope>
    <source>
        <strain evidence="4">17SD2-17</strain>
    </source>
</reference>